<reference evidence="1" key="1">
    <citation type="submission" date="2023-03" db="EMBL/GenBank/DDBJ databases">
        <authorList>
            <person name="Shen W."/>
            <person name="Cai J."/>
        </authorList>
    </citation>
    <scope>NUCLEOTIDE SEQUENCE</scope>
    <source>
        <strain evidence="1">P33-2</strain>
    </source>
</reference>
<proteinExistence type="predicted"/>
<dbReference type="AlphaFoldDB" id="A0AAW8S1Z0"/>
<name>A0AAW8S1Z0_ENTAV</name>
<evidence type="ECO:0000313" key="1">
    <source>
        <dbReference type="EMBL" id="MDT2404591.1"/>
    </source>
</evidence>
<comment type="caution">
    <text evidence="1">The sequence shown here is derived from an EMBL/GenBank/DDBJ whole genome shotgun (WGS) entry which is preliminary data.</text>
</comment>
<accession>A0AAW8S1Z0</accession>
<dbReference type="RefSeq" id="WP_142482148.1">
    <property type="nucleotide sequence ID" value="NZ_JARPWH010000118.1"/>
</dbReference>
<evidence type="ECO:0000313" key="2">
    <source>
        <dbReference type="Proteomes" id="UP001260773"/>
    </source>
</evidence>
<gene>
    <name evidence="1" type="ORF">P7D43_19675</name>
</gene>
<protein>
    <submittedName>
        <fullName evidence="1">Uncharacterized protein</fullName>
    </submittedName>
</protein>
<dbReference type="EMBL" id="JARPWH010000118">
    <property type="protein sequence ID" value="MDT2404591.1"/>
    <property type="molecule type" value="Genomic_DNA"/>
</dbReference>
<sequence length="88" mass="10243">MSNDKQLFLCGICGKMTPLVMKKDRLNGGVQHYYAECQLCKGKTTHSFTNQHIRSMLAKQKRTLPGIKKEKLAQRIINEMNELRKKYE</sequence>
<dbReference type="Proteomes" id="UP001260773">
    <property type="component" value="Unassembled WGS sequence"/>
</dbReference>
<organism evidence="1 2">
    <name type="scientific">Enterococcus avium</name>
    <name type="common">Streptococcus avium</name>
    <dbReference type="NCBI Taxonomy" id="33945"/>
    <lineage>
        <taxon>Bacteria</taxon>
        <taxon>Bacillati</taxon>
        <taxon>Bacillota</taxon>
        <taxon>Bacilli</taxon>
        <taxon>Lactobacillales</taxon>
        <taxon>Enterococcaceae</taxon>
        <taxon>Enterococcus</taxon>
    </lineage>
</organism>